<name>A0A448YTV4_BRENA</name>
<gene>
    <name evidence="3" type="ORF">BRENAR_LOCUS5055</name>
</gene>
<feature type="domain" description="B30.2/SPRY" evidence="2">
    <location>
        <begin position="150"/>
        <end position="361"/>
    </location>
</feature>
<evidence type="ECO:0000313" key="3">
    <source>
        <dbReference type="EMBL" id="VEU24327.1"/>
    </source>
</evidence>
<sequence length="614" mass="69219">MTQDAARFHRDTASNENSSMPQTHSLMALPSYMVKLHFGSVLDTKIREQRGRAPHKEDARQHIITELSSMGILGTKPSLYLENQETEYLNRMIKLFEFGGNRTARESQEASRDGMGLVPESHAGGSHNDERTGSLADSEDGEGYQTVVDDTSETKKSDQYSDGNPLELPLPTGWERQKDAQFSVSADGLDVSTKNLVKPNDDNTTATLGFSSQSRNNFFSVKTNEPVGQQLGIYYFEVEVVFGLSSSSDVSIGYMNVDPHESSLVSDLRGHDDGSWGYNGRDGKLTYFAYGKLNSQTCATFGNGDVIGCGVNFGRNKIFVTKNGVFLGEAFEIPHRYSRLYPVVSLGQWNAVRGNFGMDPERAFAFDIDQYVQSFKNEQALRIEEEDFEPFKLPTGKVVNEESDLKPLTNEIIKSYFSQMGFIDSLRSFNEDLKLEGQYEDNEIEDPKKLEHAAVQKRLKTLVLGDDIDGAEKVVVEHYPDFFIKNARLQFKLECLKLVINIRDQMISEAITLARDLKARYVEEYCQSYIRDVMSLISYEHPESSAVFKTLYSLERIKVVEQLIVEINSYIGLPTASCFDNLVLNTDRNIEVMVRDSSKQASTLISLLNDYIRM</sequence>
<dbReference type="PROSITE" id="PS50896">
    <property type="entry name" value="LISH"/>
    <property type="match status" value="1"/>
</dbReference>
<dbReference type="InterPro" id="IPR044736">
    <property type="entry name" value="Gid1/RanBPM/SPLA_SPRY"/>
</dbReference>
<accession>A0A448YTV4</accession>
<evidence type="ECO:0000256" key="1">
    <source>
        <dbReference type="SAM" id="MobiDB-lite"/>
    </source>
</evidence>
<dbReference type="EMBL" id="CAACVR010000076">
    <property type="protein sequence ID" value="VEU24327.1"/>
    <property type="molecule type" value="Genomic_DNA"/>
</dbReference>
<dbReference type="InterPro" id="IPR024964">
    <property type="entry name" value="CTLH/CRA"/>
</dbReference>
<dbReference type="InterPro" id="IPR003877">
    <property type="entry name" value="SPRY_dom"/>
</dbReference>
<dbReference type="Proteomes" id="UP000290900">
    <property type="component" value="Unassembled WGS sequence"/>
</dbReference>
<dbReference type="FunCoup" id="A0A448YTV4">
    <property type="interactions" value="142"/>
</dbReference>
<dbReference type="SMART" id="SM00449">
    <property type="entry name" value="SPRY"/>
    <property type="match status" value="1"/>
</dbReference>
<organism evidence="3 4">
    <name type="scientific">Brettanomyces naardenensis</name>
    <name type="common">Yeast</name>
    <dbReference type="NCBI Taxonomy" id="13370"/>
    <lineage>
        <taxon>Eukaryota</taxon>
        <taxon>Fungi</taxon>
        <taxon>Dikarya</taxon>
        <taxon>Ascomycota</taxon>
        <taxon>Saccharomycotina</taxon>
        <taxon>Pichiomycetes</taxon>
        <taxon>Pichiales</taxon>
        <taxon>Pichiaceae</taxon>
        <taxon>Brettanomyces</taxon>
    </lineage>
</organism>
<dbReference type="InterPro" id="IPR006594">
    <property type="entry name" value="LisH"/>
</dbReference>
<dbReference type="InterPro" id="IPR001870">
    <property type="entry name" value="B30.2/SPRY"/>
</dbReference>
<dbReference type="PROSITE" id="PS50188">
    <property type="entry name" value="B302_SPRY"/>
    <property type="match status" value="1"/>
</dbReference>
<dbReference type="CDD" id="cd12885">
    <property type="entry name" value="SPRY_RanBP_like"/>
    <property type="match status" value="1"/>
</dbReference>
<feature type="region of interest" description="Disordered" evidence="1">
    <location>
        <begin position="104"/>
        <end position="166"/>
    </location>
</feature>
<keyword evidence="4" id="KW-1185">Reference proteome</keyword>
<feature type="region of interest" description="Disordered" evidence="1">
    <location>
        <begin position="1"/>
        <end position="23"/>
    </location>
</feature>
<dbReference type="SUPFAM" id="SSF49899">
    <property type="entry name" value="Concanavalin A-like lectins/glucanases"/>
    <property type="match status" value="1"/>
</dbReference>
<proteinExistence type="predicted"/>
<dbReference type="InterPro" id="IPR043136">
    <property type="entry name" value="B30.2/SPRY_sf"/>
</dbReference>
<dbReference type="OrthoDB" id="25503at2759"/>
<feature type="compositionally biased region" description="Basic and acidic residues" evidence="1">
    <location>
        <begin position="1"/>
        <end position="13"/>
    </location>
</feature>
<dbReference type="InterPro" id="IPR050618">
    <property type="entry name" value="Ubq-SigPath_Reg"/>
</dbReference>
<protein>
    <submittedName>
        <fullName evidence="3">DEKNAAE105644</fullName>
    </submittedName>
</protein>
<dbReference type="PANTHER" id="PTHR12864">
    <property type="entry name" value="RAN BINDING PROTEIN 9-RELATED"/>
    <property type="match status" value="1"/>
</dbReference>
<dbReference type="AlphaFoldDB" id="A0A448YTV4"/>
<evidence type="ECO:0000313" key="4">
    <source>
        <dbReference type="Proteomes" id="UP000290900"/>
    </source>
</evidence>
<feature type="compositionally biased region" description="Polar residues" evidence="1">
    <location>
        <begin position="14"/>
        <end position="23"/>
    </location>
</feature>
<dbReference type="STRING" id="13370.A0A448YTV4"/>
<reference evidence="3 4" key="1">
    <citation type="submission" date="2018-12" db="EMBL/GenBank/DDBJ databases">
        <authorList>
            <person name="Tiukova I."/>
            <person name="Dainat J."/>
        </authorList>
    </citation>
    <scope>NUCLEOTIDE SEQUENCE [LARGE SCALE GENOMIC DNA]</scope>
</reference>
<dbReference type="InterPro" id="IPR013320">
    <property type="entry name" value="ConA-like_dom_sf"/>
</dbReference>
<dbReference type="InParanoid" id="A0A448YTV4"/>
<dbReference type="Pfam" id="PF00622">
    <property type="entry name" value="SPRY"/>
    <property type="match status" value="1"/>
</dbReference>
<dbReference type="Gene3D" id="2.60.120.920">
    <property type="match status" value="1"/>
</dbReference>
<dbReference type="Pfam" id="PF10607">
    <property type="entry name" value="CTLH"/>
    <property type="match status" value="1"/>
</dbReference>
<evidence type="ECO:0000259" key="2">
    <source>
        <dbReference type="PROSITE" id="PS50188"/>
    </source>
</evidence>